<keyword evidence="2" id="KW-1185">Reference proteome</keyword>
<accession>A0AA34RDP2</accession>
<evidence type="ECO:0000313" key="1">
    <source>
        <dbReference type="EMBL" id="AEB41825.1"/>
    </source>
</evidence>
<sequence length="278" mass="30545">MSNPAPKTTIGFPTFIRLNITSTNLTEEKKTKALTVGQGITTENLQASGNLSITNGGLECRRNLDVIGNINVNPTSSSSMQFKGRVNLASTPLYYKNGSSLRTDYANINDRADQQYVPFGEFKNTRVVYTERSATSGGWVGSGDFGGGKNLPWEKFDNQSYNTTGAVTFSSNNGQLNFTASSTQPKLLRISVFMTKDGRWLDNGTGGEVALEVTVNGTKKTLAVSTCSGQSNYRTRPMSWFCSTFYATSNGYFSLRNMDGTFRVRFFSWNVTVLPFIL</sequence>
<dbReference type="RefSeq" id="WP_013712903.1">
    <property type="nucleotide sequence ID" value="NC_015408.1"/>
</dbReference>
<evidence type="ECO:0000313" key="2">
    <source>
        <dbReference type="Proteomes" id="UP000008305"/>
    </source>
</evidence>
<proteinExistence type="predicted"/>
<dbReference type="EMBL" id="CP002608">
    <property type="protein sequence ID" value="AEB41825.1"/>
    <property type="molecule type" value="Genomic_DNA"/>
</dbReference>
<name>A0AA34RDP2_CHLPE</name>
<dbReference type="KEGG" id="cpm:G5S_0888"/>
<gene>
    <name evidence="1" type="ordered locus">G5S_0888</name>
</gene>
<reference evidence="1 2" key="1">
    <citation type="journal article" date="2011" name="J. Bacteriol.">
        <title>Genome sequence of the obligate intracellular animal pathogen Chlamydia pecorum E58.</title>
        <authorList>
            <person name="Mojica S."/>
            <person name="Huot Creasy H."/>
            <person name="Daugherty S."/>
            <person name="Read T.D."/>
            <person name="Kim T."/>
            <person name="Kaltenboeck B."/>
            <person name="Bavoil P."/>
            <person name="Myers G.S."/>
        </authorList>
    </citation>
    <scope>NUCLEOTIDE SEQUENCE [LARGE SCALE GENOMIC DNA]</scope>
    <source>
        <strain evidence="1 2">E58</strain>
    </source>
</reference>
<organism evidence="1 2">
    <name type="scientific">Chlamydia pecorum (strain ATCC VR-628 / DSM 29919 / E58)</name>
    <name type="common">Chlamydophila pecorum</name>
    <dbReference type="NCBI Taxonomy" id="331635"/>
    <lineage>
        <taxon>Bacteria</taxon>
        <taxon>Pseudomonadati</taxon>
        <taxon>Chlamydiota</taxon>
        <taxon>Chlamydiia</taxon>
        <taxon>Chlamydiales</taxon>
        <taxon>Chlamydiaceae</taxon>
        <taxon>Chlamydia/Chlamydophila group</taxon>
        <taxon>Chlamydia</taxon>
    </lineage>
</organism>
<protein>
    <submittedName>
        <fullName evidence="1">Uncharacterized protein</fullName>
    </submittedName>
</protein>
<dbReference type="AlphaFoldDB" id="A0AA34RDP2"/>
<dbReference type="Proteomes" id="UP000008305">
    <property type="component" value="Chromosome"/>
</dbReference>